<dbReference type="PROSITE" id="PS50977">
    <property type="entry name" value="HTH_TETR_2"/>
    <property type="match status" value="1"/>
</dbReference>
<dbReference type="EMBL" id="CAFBLP010000016">
    <property type="protein sequence ID" value="CAB4872235.1"/>
    <property type="molecule type" value="Genomic_DNA"/>
</dbReference>
<evidence type="ECO:0000256" key="1">
    <source>
        <dbReference type="ARBA" id="ARBA00023015"/>
    </source>
</evidence>
<evidence type="ECO:0000313" key="5">
    <source>
        <dbReference type="EMBL" id="CAB4872235.1"/>
    </source>
</evidence>
<dbReference type="Pfam" id="PF00440">
    <property type="entry name" value="TetR_N"/>
    <property type="match status" value="1"/>
</dbReference>
<evidence type="ECO:0000259" key="4">
    <source>
        <dbReference type="PROSITE" id="PS50977"/>
    </source>
</evidence>
<dbReference type="InterPro" id="IPR036271">
    <property type="entry name" value="Tet_transcr_reg_TetR-rel_C_sf"/>
</dbReference>
<dbReference type="InterPro" id="IPR050109">
    <property type="entry name" value="HTH-type_TetR-like_transc_reg"/>
</dbReference>
<dbReference type="Pfam" id="PF17932">
    <property type="entry name" value="TetR_C_24"/>
    <property type="match status" value="1"/>
</dbReference>
<evidence type="ECO:0000256" key="2">
    <source>
        <dbReference type="ARBA" id="ARBA00023125"/>
    </source>
</evidence>
<dbReference type="GO" id="GO:0003700">
    <property type="term" value="F:DNA-binding transcription factor activity"/>
    <property type="evidence" value="ECO:0007669"/>
    <property type="project" value="TreeGrafter"/>
</dbReference>
<dbReference type="AlphaFoldDB" id="A0A6J7DTN3"/>
<dbReference type="InterPro" id="IPR041490">
    <property type="entry name" value="KstR2_TetR_C"/>
</dbReference>
<dbReference type="InterPro" id="IPR023772">
    <property type="entry name" value="DNA-bd_HTH_TetR-type_CS"/>
</dbReference>
<gene>
    <name evidence="5" type="ORF">UFOPK3376_00901</name>
</gene>
<dbReference type="PROSITE" id="PS01081">
    <property type="entry name" value="HTH_TETR_1"/>
    <property type="match status" value="1"/>
</dbReference>
<dbReference type="Gene3D" id="1.10.357.10">
    <property type="entry name" value="Tetracycline Repressor, domain 2"/>
    <property type="match status" value="1"/>
</dbReference>
<dbReference type="SUPFAM" id="SSF48498">
    <property type="entry name" value="Tetracyclin repressor-like, C-terminal domain"/>
    <property type="match status" value="1"/>
</dbReference>
<protein>
    <submittedName>
        <fullName evidence="5">Unannotated protein</fullName>
    </submittedName>
</protein>
<keyword evidence="1" id="KW-0805">Transcription regulation</keyword>
<accession>A0A6J7DTN3</accession>
<sequence length="194" mass="21243">MTTPATSSQVGRRRRQQILDVAAELFAERGFHGVTVDDLGAAVGVSGPALYHHFASKEELLGEMLVSISEYLLDGGRRRVAAAAGPADALDELLRGHIEFALDRTSLITVHVRELVHAPELQRKRVRALQNEYAELWVDVLLQLDPLLDRRIGRAGAHAVFGLLNSTPHSRRATREVMAGLLFEMGHAALDTLG</sequence>
<dbReference type="InterPro" id="IPR001647">
    <property type="entry name" value="HTH_TetR"/>
</dbReference>
<keyword evidence="3" id="KW-0804">Transcription</keyword>
<name>A0A6J7DTN3_9ZZZZ</name>
<feature type="domain" description="HTH tetR-type" evidence="4">
    <location>
        <begin position="12"/>
        <end position="72"/>
    </location>
</feature>
<reference evidence="5" key="1">
    <citation type="submission" date="2020-05" db="EMBL/GenBank/DDBJ databases">
        <authorList>
            <person name="Chiriac C."/>
            <person name="Salcher M."/>
            <person name="Ghai R."/>
            <person name="Kavagutti S V."/>
        </authorList>
    </citation>
    <scope>NUCLEOTIDE SEQUENCE</scope>
</reference>
<keyword evidence="2" id="KW-0238">DNA-binding</keyword>
<dbReference type="SUPFAM" id="SSF46689">
    <property type="entry name" value="Homeodomain-like"/>
    <property type="match status" value="1"/>
</dbReference>
<dbReference type="PANTHER" id="PTHR30055:SF237">
    <property type="entry name" value="TRANSCRIPTIONAL REPRESSOR MCE3R"/>
    <property type="match status" value="1"/>
</dbReference>
<dbReference type="FunFam" id="1.10.10.60:FF:000141">
    <property type="entry name" value="TetR family transcriptional regulator"/>
    <property type="match status" value="1"/>
</dbReference>
<dbReference type="PANTHER" id="PTHR30055">
    <property type="entry name" value="HTH-TYPE TRANSCRIPTIONAL REGULATOR RUTR"/>
    <property type="match status" value="1"/>
</dbReference>
<evidence type="ECO:0000256" key="3">
    <source>
        <dbReference type="ARBA" id="ARBA00023163"/>
    </source>
</evidence>
<dbReference type="PRINTS" id="PR00455">
    <property type="entry name" value="HTHTETR"/>
</dbReference>
<dbReference type="InterPro" id="IPR009057">
    <property type="entry name" value="Homeodomain-like_sf"/>
</dbReference>
<organism evidence="5">
    <name type="scientific">freshwater metagenome</name>
    <dbReference type="NCBI Taxonomy" id="449393"/>
    <lineage>
        <taxon>unclassified sequences</taxon>
        <taxon>metagenomes</taxon>
        <taxon>ecological metagenomes</taxon>
    </lineage>
</organism>
<dbReference type="Gene3D" id="1.10.10.60">
    <property type="entry name" value="Homeodomain-like"/>
    <property type="match status" value="1"/>
</dbReference>
<dbReference type="GO" id="GO:0000976">
    <property type="term" value="F:transcription cis-regulatory region binding"/>
    <property type="evidence" value="ECO:0007669"/>
    <property type="project" value="TreeGrafter"/>
</dbReference>
<proteinExistence type="predicted"/>